<keyword evidence="3" id="KW-1185">Reference proteome</keyword>
<name>A0ABD2N4M7_9CUCU</name>
<reference evidence="2 3" key="1">
    <citation type="journal article" date="2021" name="BMC Biol.">
        <title>Horizontally acquired antibacterial genes associated with adaptive radiation of ladybird beetles.</title>
        <authorList>
            <person name="Li H.S."/>
            <person name="Tang X.F."/>
            <person name="Huang Y.H."/>
            <person name="Xu Z.Y."/>
            <person name="Chen M.L."/>
            <person name="Du X.Y."/>
            <person name="Qiu B.Y."/>
            <person name="Chen P.T."/>
            <person name="Zhang W."/>
            <person name="Slipinski A."/>
            <person name="Escalona H.E."/>
            <person name="Waterhouse R.M."/>
            <person name="Zwick A."/>
            <person name="Pang H."/>
        </authorList>
    </citation>
    <scope>NUCLEOTIDE SEQUENCE [LARGE SCALE GENOMIC DNA]</scope>
    <source>
        <strain evidence="2">SYSU2018</strain>
    </source>
</reference>
<dbReference type="EMBL" id="JABFTP020000062">
    <property type="protein sequence ID" value="KAL3273274.1"/>
    <property type="molecule type" value="Genomic_DNA"/>
</dbReference>
<gene>
    <name evidence="2" type="ORF">HHI36_014728</name>
</gene>
<feature type="region of interest" description="Disordered" evidence="1">
    <location>
        <begin position="79"/>
        <end position="102"/>
    </location>
</feature>
<proteinExistence type="predicted"/>
<evidence type="ECO:0000313" key="2">
    <source>
        <dbReference type="EMBL" id="KAL3273274.1"/>
    </source>
</evidence>
<dbReference type="AlphaFoldDB" id="A0ABD2N4M7"/>
<organism evidence="2 3">
    <name type="scientific">Cryptolaemus montrouzieri</name>
    <dbReference type="NCBI Taxonomy" id="559131"/>
    <lineage>
        <taxon>Eukaryota</taxon>
        <taxon>Metazoa</taxon>
        <taxon>Ecdysozoa</taxon>
        <taxon>Arthropoda</taxon>
        <taxon>Hexapoda</taxon>
        <taxon>Insecta</taxon>
        <taxon>Pterygota</taxon>
        <taxon>Neoptera</taxon>
        <taxon>Endopterygota</taxon>
        <taxon>Coleoptera</taxon>
        <taxon>Polyphaga</taxon>
        <taxon>Cucujiformia</taxon>
        <taxon>Coccinelloidea</taxon>
        <taxon>Coccinellidae</taxon>
        <taxon>Scymninae</taxon>
        <taxon>Scymnini</taxon>
        <taxon>Cryptolaemus</taxon>
    </lineage>
</organism>
<accession>A0ABD2N4M7</accession>
<protein>
    <submittedName>
        <fullName evidence="2">Uncharacterized protein</fullName>
    </submittedName>
</protein>
<sequence length="102" mass="11476">MVEEPEIIDLSQTNLIEISAGVNRKLKIIAVSIYRPPYDDEEIFLYTMDRLLESQKGGLCGGDIDYQKTVDKMNKVFIGPPPPSVTVTGEENEPERRNDGYA</sequence>
<evidence type="ECO:0000256" key="1">
    <source>
        <dbReference type="SAM" id="MobiDB-lite"/>
    </source>
</evidence>
<evidence type="ECO:0000313" key="3">
    <source>
        <dbReference type="Proteomes" id="UP001516400"/>
    </source>
</evidence>
<dbReference type="Proteomes" id="UP001516400">
    <property type="component" value="Unassembled WGS sequence"/>
</dbReference>
<comment type="caution">
    <text evidence="2">The sequence shown here is derived from an EMBL/GenBank/DDBJ whole genome shotgun (WGS) entry which is preliminary data.</text>
</comment>